<feature type="chain" id="PRO_5028824956" description="Spy/CpxP family protein refolding chaperone" evidence="2">
    <location>
        <begin position="25"/>
        <end position="205"/>
    </location>
</feature>
<evidence type="ECO:0000313" key="3">
    <source>
        <dbReference type="EMBL" id="QNT69366.1"/>
    </source>
</evidence>
<evidence type="ECO:0000313" key="4">
    <source>
        <dbReference type="Proteomes" id="UP000516369"/>
    </source>
</evidence>
<dbReference type="RefSeq" id="WP_190262871.1">
    <property type="nucleotide sequence ID" value="NZ_CP053923.1"/>
</dbReference>
<feature type="coiled-coil region" evidence="1">
    <location>
        <begin position="120"/>
        <end position="147"/>
    </location>
</feature>
<keyword evidence="1" id="KW-0175">Coiled coil</keyword>
<name>A0A7H1N0Y0_9PROT</name>
<dbReference type="AlphaFoldDB" id="A0A7H1N0Y0"/>
<dbReference type="EMBL" id="CP053923">
    <property type="protein sequence ID" value="QNT69366.1"/>
    <property type="molecule type" value="Genomic_DNA"/>
</dbReference>
<feature type="signal peptide" evidence="2">
    <location>
        <begin position="1"/>
        <end position="24"/>
    </location>
</feature>
<dbReference type="Proteomes" id="UP000516369">
    <property type="component" value="Chromosome"/>
</dbReference>
<evidence type="ECO:0000256" key="2">
    <source>
        <dbReference type="SAM" id="SignalP"/>
    </source>
</evidence>
<keyword evidence="2" id="KW-0732">Signal</keyword>
<keyword evidence="4" id="KW-1185">Reference proteome</keyword>
<accession>A0A7H1N0Y0</accession>
<organism evidence="3 4">
    <name type="scientific">Defluviicoccus vanus</name>
    <dbReference type="NCBI Taxonomy" id="111831"/>
    <lineage>
        <taxon>Bacteria</taxon>
        <taxon>Pseudomonadati</taxon>
        <taxon>Pseudomonadota</taxon>
        <taxon>Alphaproteobacteria</taxon>
        <taxon>Rhodospirillales</taxon>
        <taxon>Rhodospirillaceae</taxon>
        <taxon>Defluviicoccus</taxon>
    </lineage>
</organism>
<gene>
    <name evidence="3" type="ORF">HQ394_08600</name>
</gene>
<sequence length="205" mass="22481">MRLKSIGLGLLLMVLVVLAVPALAASSSTDALTAKEVSAALATTKDLRPLHEKFGPQLAEYAKTVKPPEPGVQRDPCEITPEVQNAPGFNEMEQVVKKNGFKNGEVYCRVMERIIRAYTAVQVEEHMPELQQKLQEARAQIEADTTMPADQKEQLLARLTEHPAIAAARKVPDSDKKLVAQFRTEMDQLFLPPPGQAPAAPPPQQ</sequence>
<evidence type="ECO:0000256" key="1">
    <source>
        <dbReference type="SAM" id="Coils"/>
    </source>
</evidence>
<evidence type="ECO:0008006" key="5">
    <source>
        <dbReference type="Google" id="ProtNLM"/>
    </source>
</evidence>
<proteinExistence type="predicted"/>
<dbReference type="KEGG" id="dvn:HQ394_08600"/>
<protein>
    <recommendedName>
        <fullName evidence="5">Spy/CpxP family protein refolding chaperone</fullName>
    </recommendedName>
</protein>
<reference evidence="3 4" key="1">
    <citation type="submission" date="2020-05" db="EMBL/GenBank/DDBJ databases">
        <title>Complete closed genome sequence of Defluviicoccus vanus.</title>
        <authorList>
            <person name="Bessarab I."/>
            <person name="Arumugam K."/>
            <person name="Maszenan A.M."/>
            <person name="Seviour R.J."/>
            <person name="Williams R.B."/>
        </authorList>
    </citation>
    <scope>NUCLEOTIDE SEQUENCE [LARGE SCALE GENOMIC DNA]</scope>
    <source>
        <strain evidence="3 4">Ben 114</strain>
    </source>
</reference>